<evidence type="ECO:0000313" key="1">
    <source>
        <dbReference type="EMBL" id="KNC77108.1"/>
    </source>
</evidence>
<dbReference type="AlphaFoldDB" id="A0A0L0FM63"/>
<dbReference type="EMBL" id="KQ242839">
    <property type="protein sequence ID" value="KNC77108.1"/>
    <property type="molecule type" value="Genomic_DNA"/>
</dbReference>
<proteinExistence type="predicted"/>
<keyword evidence="2" id="KW-1185">Reference proteome</keyword>
<reference evidence="1 2" key="1">
    <citation type="submission" date="2011-02" db="EMBL/GenBank/DDBJ databases">
        <title>The Genome Sequence of Sphaeroforma arctica JP610.</title>
        <authorList>
            <consortium name="The Broad Institute Genome Sequencing Platform"/>
            <person name="Russ C."/>
            <person name="Cuomo C."/>
            <person name="Young S.K."/>
            <person name="Zeng Q."/>
            <person name="Gargeya S."/>
            <person name="Alvarado L."/>
            <person name="Berlin A."/>
            <person name="Chapman S.B."/>
            <person name="Chen Z."/>
            <person name="Freedman E."/>
            <person name="Gellesch M."/>
            <person name="Goldberg J."/>
            <person name="Griggs A."/>
            <person name="Gujja S."/>
            <person name="Heilman E."/>
            <person name="Heiman D."/>
            <person name="Howarth C."/>
            <person name="Mehta T."/>
            <person name="Neiman D."/>
            <person name="Pearson M."/>
            <person name="Roberts A."/>
            <person name="Saif S."/>
            <person name="Shea T."/>
            <person name="Shenoy N."/>
            <person name="Sisk P."/>
            <person name="Stolte C."/>
            <person name="Sykes S."/>
            <person name="White J."/>
            <person name="Yandava C."/>
            <person name="Burger G."/>
            <person name="Gray M.W."/>
            <person name="Holland P.W.H."/>
            <person name="King N."/>
            <person name="Lang F.B.F."/>
            <person name="Roger A.J."/>
            <person name="Ruiz-Trillo I."/>
            <person name="Haas B."/>
            <person name="Nusbaum C."/>
            <person name="Birren B."/>
        </authorList>
    </citation>
    <scope>NUCLEOTIDE SEQUENCE [LARGE SCALE GENOMIC DNA]</scope>
    <source>
        <strain evidence="1 2">JP610</strain>
    </source>
</reference>
<sequence length="54" mass="5829">MSGCTSVPTVGILLQQMRHDDPDYRIVATDDLGKALSDGSIVLKSNETPEVVRV</sequence>
<evidence type="ECO:0000313" key="2">
    <source>
        <dbReference type="Proteomes" id="UP000054560"/>
    </source>
</evidence>
<dbReference type="RefSeq" id="XP_014151010.1">
    <property type="nucleotide sequence ID" value="XM_014295535.1"/>
</dbReference>
<accession>A0A0L0FM63</accession>
<protein>
    <submittedName>
        <fullName evidence="1">Uncharacterized protein</fullName>
    </submittedName>
</protein>
<dbReference type="GeneID" id="25910925"/>
<name>A0A0L0FM63_9EUKA</name>
<feature type="non-terminal residue" evidence="1">
    <location>
        <position position="54"/>
    </location>
</feature>
<gene>
    <name evidence="1" type="ORF">SARC_10421</name>
</gene>
<organism evidence="1 2">
    <name type="scientific">Sphaeroforma arctica JP610</name>
    <dbReference type="NCBI Taxonomy" id="667725"/>
    <lineage>
        <taxon>Eukaryota</taxon>
        <taxon>Ichthyosporea</taxon>
        <taxon>Ichthyophonida</taxon>
        <taxon>Sphaeroforma</taxon>
    </lineage>
</organism>
<dbReference type="Proteomes" id="UP000054560">
    <property type="component" value="Unassembled WGS sequence"/>
</dbReference>